<dbReference type="EMBL" id="CAICTM010000013">
    <property type="protein sequence ID" value="CAB9497023.1"/>
    <property type="molecule type" value="Genomic_DNA"/>
</dbReference>
<accession>A0A9N8H4T7</accession>
<keyword evidence="2" id="KW-0732">Signal</keyword>
<dbReference type="Proteomes" id="UP001153069">
    <property type="component" value="Unassembled WGS sequence"/>
</dbReference>
<name>A0A9N8H4T7_9STRA</name>
<feature type="compositionally biased region" description="Acidic residues" evidence="1">
    <location>
        <begin position="214"/>
        <end position="223"/>
    </location>
</feature>
<evidence type="ECO:0000313" key="4">
    <source>
        <dbReference type="Proteomes" id="UP001153069"/>
    </source>
</evidence>
<protein>
    <submittedName>
        <fullName evidence="3">Uncharacterized protein</fullName>
    </submittedName>
</protein>
<dbReference type="AlphaFoldDB" id="A0A9N8H4T7"/>
<evidence type="ECO:0000256" key="2">
    <source>
        <dbReference type="SAM" id="SignalP"/>
    </source>
</evidence>
<reference evidence="3" key="1">
    <citation type="submission" date="2020-06" db="EMBL/GenBank/DDBJ databases">
        <authorList>
            <consortium name="Plant Systems Biology data submission"/>
        </authorList>
    </citation>
    <scope>NUCLEOTIDE SEQUENCE</scope>
    <source>
        <strain evidence="3">D6</strain>
    </source>
</reference>
<sequence>MNWTKKIILMSLAMFGSLCARSVQNRIEKGVVLQDSIPLYRFDAKAKATVTYVSILKNSSPTHMDLKAAALLKIVRRHHGQVGYLGKCFAVAIESKQFESADCDLVVVTYWKRPHPLMSPSFGFSNFRSELDQQKTWTVHQAQKMVNSGHSVQAVLMAMVVHGFLPFFMNIYAAVTGFEYTFEPMSPVPIMDTDSVRRSTEEITKANDNSQEIAENDNNETDNDENKNENDTTEEDKHDKSINKQEEDEQECVVDPQAAKMQKVAKLMLSNDEKEPEDEPAYVWNFVQKGTMSPEDEEKDRKYSHKFLQMITYHDGGPMHTAPLEPADSSKDGSYAMLAAVYYPSRAFFSKLINSSWMYEAIQDKRPGDDSYCVVTVPMRQDKLWMQLAKN</sequence>
<feature type="compositionally biased region" description="Basic and acidic residues" evidence="1">
    <location>
        <begin position="224"/>
        <end position="245"/>
    </location>
</feature>
<comment type="caution">
    <text evidence="3">The sequence shown here is derived from an EMBL/GenBank/DDBJ whole genome shotgun (WGS) entry which is preliminary data.</text>
</comment>
<feature type="region of interest" description="Disordered" evidence="1">
    <location>
        <begin position="193"/>
        <end position="257"/>
    </location>
</feature>
<feature type="chain" id="PRO_5040209618" evidence="2">
    <location>
        <begin position="21"/>
        <end position="391"/>
    </location>
</feature>
<keyword evidence="4" id="KW-1185">Reference proteome</keyword>
<gene>
    <name evidence="3" type="ORF">SEMRO_13_G009810.1</name>
</gene>
<feature type="compositionally biased region" description="Basic and acidic residues" evidence="1">
    <location>
        <begin position="194"/>
        <end position="205"/>
    </location>
</feature>
<evidence type="ECO:0000256" key="1">
    <source>
        <dbReference type="SAM" id="MobiDB-lite"/>
    </source>
</evidence>
<feature type="signal peptide" evidence="2">
    <location>
        <begin position="1"/>
        <end position="20"/>
    </location>
</feature>
<proteinExistence type="predicted"/>
<organism evidence="3 4">
    <name type="scientific">Seminavis robusta</name>
    <dbReference type="NCBI Taxonomy" id="568900"/>
    <lineage>
        <taxon>Eukaryota</taxon>
        <taxon>Sar</taxon>
        <taxon>Stramenopiles</taxon>
        <taxon>Ochrophyta</taxon>
        <taxon>Bacillariophyta</taxon>
        <taxon>Bacillariophyceae</taxon>
        <taxon>Bacillariophycidae</taxon>
        <taxon>Naviculales</taxon>
        <taxon>Naviculaceae</taxon>
        <taxon>Seminavis</taxon>
    </lineage>
</organism>
<evidence type="ECO:0000313" key="3">
    <source>
        <dbReference type="EMBL" id="CAB9497023.1"/>
    </source>
</evidence>